<evidence type="ECO:0000313" key="3">
    <source>
        <dbReference type="Proteomes" id="UP001455709"/>
    </source>
</evidence>
<proteinExistence type="predicted"/>
<keyword evidence="3" id="KW-1185">Reference proteome</keyword>
<feature type="region of interest" description="Disordered" evidence="1">
    <location>
        <begin position="248"/>
        <end position="267"/>
    </location>
</feature>
<organism evidence="2 3">
    <name type="scientific">Chromobacterium vaccinii</name>
    <dbReference type="NCBI Taxonomy" id="1108595"/>
    <lineage>
        <taxon>Bacteria</taxon>
        <taxon>Pseudomonadati</taxon>
        <taxon>Pseudomonadota</taxon>
        <taxon>Betaproteobacteria</taxon>
        <taxon>Neisseriales</taxon>
        <taxon>Chromobacteriaceae</taxon>
        <taxon>Chromobacterium</taxon>
    </lineage>
</organism>
<gene>
    <name evidence="2" type="ORF">ABGV49_21565</name>
</gene>
<dbReference type="RefSeq" id="WP_347372115.1">
    <property type="nucleotide sequence ID" value="NZ_JBDOJC010000001.1"/>
</dbReference>
<dbReference type="EMBL" id="JBDOJC010000001">
    <property type="protein sequence ID" value="MEO2219650.1"/>
    <property type="molecule type" value="Genomic_DNA"/>
</dbReference>
<dbReference type="Proteomes" id="UP001455709">
    <property type="component" value="Unassembled WGS sequence"/>
</dbReference>
<reference evidence="2 3" key="1">
    <citation type="submission" date="2024-05" db="EMBL/GenBank/DDBJ databases">
        <authorList>
            <person name="De Oliveira J.P."/>
            <person name="Noriler S.A."/>
            <person name="De Oliveira A.G."/>
            <person name="Sipoli D.S."/>
        </authorList>
    </citation>
    <scope>NUCLEOTIDE SEQUENCE [LARGE SCALE GENOMIC DNA]</scope>
    <source>
        <strain evidence="2 3">LABIM189</strain>
    </source>
</reference>
<evidence type="ECO:0008006" key="4">
    <source>
        <dbReference type="Google" id="ProtNLM"/>
    </source>
</evidence>
<sequence length="267" mass="30296">MTPYDMGRISAFLLKHRKIEDRSDKRGLQREEKDLAVILREASIENTRDLEELMSGQGFSLITLNSFDVPGIGHGARLYLLARHADSLCPLLDTGRLAERMESAGGRATAAKIWFTQIWLIHLDLLYTQRDRGPYERHKWLDATFTKKMLEQSVREHINGFVRRLNPTELASSDVYEVLTSEKGADIARYTKRFLDLMCEGGMLDERSDGVYRQSLLSAVEIKENFDRTLAPLMVASSDQPEAAPIAPLGHNLMTRPDDNEMQGSEL</sequence>
<accession>A0ABV0FKA7</accession>
<evidence type="ECO:0000256" key="1">
    <source>
        <dbReference type="SAM" id="MobiDB-lite"/>
    </source>
</evidence>
<comment type="caution">
    <text evidence="2">The sequence shown here is derived from an EMBL/GenBank/DDBJ whole genome shotgun (WGS) entry which is preliminary data.</text>
</comment>
<evidence type="ECO:0000313" key="2">
    <source>
        <dbReference type="EMBL" id="MEO2219650.1"/>
    </source>
</evidence>
<protein>
    <recommendedName>
        <fullName evidence="4">Retrotransposon gag domain-containing protein</fullName>
    </recommendedName>
</protein>
<name>A0ABV0FKA7_9NEIS</name>